<organism evidence="2 3">
    <name type="scientific">Nocardia otitidiscaviarum</name>
    <dbReference type="NCBI Taxonomy" id="1823"/>
    <lineage>
        <taxon>Bacteria</taxon>
        <taxon>Bacillati</taxon>
        <taxon>Actinomycetota</taxon>
        <taxon>Actinomycetes</taxon>
        <taxon>Mycobacteriales</taxon>
        <taxon>Nocardiaceae</taxon>
        <taxon>Nocardia</taxon>
    </lineage>
</organism>
<keyword evidence="3" id="KW-1185">Reference proteome</keyword>
<proteinExistence type="predicted"/>
<dbReference type="STRING" id="1406858.GCA_000710895_00667"/>
<reference evidence="2 3" key="1">
    <citation type="submission" date="2018-06" db="EMBL/GenBank/DDBJ databases">
        <authorList>
            <consortium name="Pathogen Informatics"/>
            <person name="Doyle S."/>
        </authorList>
    </citation>
    <scope>NUCLEOTIDE SEQUENCE [LARGE SCALE GENOMIC DNA]</scope>
    <source>
        <strain evidence="2 3">NCTC1934</strain>
    </source>
</reference>
<dbReference type="InterPro" id="IPR036514">
    <property type="entry name" value="SGNH_hydro_sf"/>
</dbReference>
<name>A0A378YD89_9NOCA</name>
<accession>A0A378YD89</accession>
<dbReference type="EMBL" id="UGRY01000002">
    <property type="protein sequence ID" value="SUA74471.1"/>
    <property type="molecule type" value="Genomic_DNA"/>
</dbReference>
<dbReference type="AlphaFoldDB" id="A0A378YD89"/>
<evidence type="ECO:0000313" key="2">
    <source>
        <dbReference type="EMBL" id="SUA74471.1"/>
    </source>
</evidence>
<evidence type="ECO:0000313" key="3">
    <source>
        <dbReference type="Proteomes" id="UP000255467"/>
    </source>
</evidence>
<dbReference type="SUPFAM" id="SSF52266">
    <property type="entry name" value="SGNH hydrolase"/>
    <property type="match status" value="1"/>
</dbReference>
<dbReference type="InterPro" id="IPR013830">
    <property type="entry name" value="SGNH_hydro"/>
</dbReference>
<feature type="domain" description="SGNH hydrolase-type esterase" evidence="1">
    <location>
        <begin position="3"/>
        <end position="177"/>
    </location>
</feature>
<dbReference type="RefSeq" id="WP_255221924.1">
    <property type="nucleotide sequence ID" value="NZ_UGRY01000002.1"/>
</dbReference>
<gene>
    <name evidence="2" type="ORF">NCTC1934_01605</name>
</gene>
<sequence>MCFVGESFVAGVGDQRCLGWAGRLAVRAIAAGQPLTYYNLGVRRETSTQLRARWLTECELRLPTGCDGRLVLSTGVNDTMHEHGRPRVPLDESVANLAAVLEVARAREWPVLVVAPPPIADAAHTDRIAALDERFAAHCDAVGVPYVRAHRPLRDNRVWMAEVAAGDGAHPGAAGYDEFAELLTPHWLRWLTDPGS</sequence>
<dbReference type="Gene3D" id="3.40.50.1110">
    <property type="entry name" value="SGNH hydrolase"/>
    <property type="match status" value="1"/>
</dbReference>
<protein>
    <recommendedName>
        <fullName evidence="1">SGNH hydrolase-type esterase domain-containing protein</fullName>
    </recommendedName>
</protein>
<dbReference type="Pfam" id="PF13472">
    <property type="entry name" value="Lipase_GDSL_2"/>
    <property type="match status" value="1"/>
</dbReference>
<evidence type="ECO:0000259" key="1">
    <source>
        <dbReference type="Pfam" id="PF13472"/>
    </source>
</evidence>
<dbReference type="Proteomes" id="UP000255467">
    <property type="component" value="Unassembled WGS sequence"/>
</dbReference>